<proteinExistence type="predicted"/>
<protein>
    <recommendedName>
        <fullName evidence="2">Sensor histidine kinase NatK-like C-terminal domain-containing protein</fullName>
    </recommendedName>
</protein>
<dbReference type="RefSeq" id="WP_055941036.1">
    <property type="nucleotide sequence ID" value="NZ_JAQDCV010000010.1"/>
</dbReference>
<dbReference type="Gene3D" id="3.30.565.10">
    <property type="entry name" value="Histidine kinase-like ATPase, C-terminal domain"/>
    <property type="match status" value="1"/>
</dbReference>
<feature type="transmembrane region" description="Helical" evidence="1">
    <location>
        <begin position="119"/>
        <end position="142"/>
    </location>
</feature>
<gene>
    <name evidence="3" type="ORF">APZ18_01635</name>
</gene>
<keyword evidence="1" id="KW-1133">Transmembrane helix</keyword>
<comment type="caution">
    <text evidence="3">The sequence shown here is derived from an EMBL/GenBank/DDBJ whole genome shotgun (WGS) entry which is preliminary data.</text>
</comment>
<dbReference type="CDD" id="cd16935">
    <property type="entry name" value="HATPase_AgrC-ComD-like"/>
    <property type="match status" value="1"/>
</dbReference>
<dbReference type="Pfam" id="PF14501">
    <property type="entry name" value="HATPase_c_5"/>
    <property type="match status" value="1"/>
</dbReference>
<evidence type="ECO:0000259" key="2">
    <source>
        <dbReference type="Pfam" id="PF14501"/>
    </source>
</evidence>
<reference evidence="3 4" key="1">
    <citation type="submission" date="2015-10" db="EMBL/GenBank/DDBJ databases">
        <title>Butyribacter intestini gen. nov., sp. nov., a butyric acid-producing bacterium of the family Lachnospiraceae isolated from the human faeces.</title>
        <authorList>
            <person name="Zou Y."/>
            <person name="Xue W."/>
            <person name="Luo G."/>
            <person name="Lv M."/>
        </authorList>
    </citation>
    <scope>NUCLEOTIDE SEQUENCE [LARGE SCALE GENOMIC DNA]</scope>
    <source>
        <strain evidence="3 4">TF01-11</strain>
    </source>
</reference>
<dbReference type="InterPro" id="IPR036890">
    <property type="entry name" value="HATPase_C_sf"/>
</dbReference>
<keyword evidence="1" id="KW-0812">Transmembrane</keyword>
<keyword evidence="1" id="KW-0472">Membrane</keyword>
<feature type="transmembrane region" description="Helical" evidence="1">
    <location>
        <begin position="86"/>
        <end position="107"/>
    </location>
</feature>
<dbReference type="GO" id="GO:0042802">
    <property type="term" value="F:identical protein binding"/>
    <property type="evidence" value="ECO:0007669"/>
    <property type="project" value="TreeGrafter"/>
</dbReference>
<feature type="transmembrane region" description="Helical" evidence="1">
    <location>
        <begin position="41"/>
        <end position="74"/>
    </location>
</feature>
<feature type="domain" description="Sensor histidine kinase NatK-like C-terminal" evidence="2">
    <location>
        <begin position="324"/>
        <end position="424"/>
    </location>
</feature>
<keyword evidence="4" id="KW-1185">Reference proteome</keyword>
<evidence type="ECO:0000313" key="4">
    <source>
        <dbReference type="Proteomes" id="UP000050833"/>
    </source>
</evidence>
<dbReference type="PANTHER" id="PTHR40448:SF1">
    <property type="entry name" value="TWO-COMPONENT SENSOR HISTIDINE KINASE"/>
    <property type="match status" value="1"/>
</dbReference>
<feature type="transmembrane region" description="Helical" evidence="1">
    <location>
        <begin position="186"/>
        <end position="203"/>
    </location>
</feature>
<dbReference type="EMBL" id="LLKB01000001">
    <property type="protein sequence ID" value="KQC85928.1"/>
    <property type="molecule type" value="Genomic_DNA"/>
</dbReference>
<dbReference type="InterPro" id="IPR032834">
    <property type="entry name" value="NatK-like_C"/>
</dbReference>
<evidence type="ECO:0000256" key="1">
    <source>
        <dbReference type="SAM" id="Phobius"/>
    </source>
</evidence>
<feature type="transmembrane region" description="Helical" evidence="1">
    <location>
        <begin position="154"/>
        <end position="174"/>
    </location>
</feature>
<dbReference type="Proteomes" id="UP000050833">
    <property type="component" value="Unassembled WGS sequence"/>
</dbReference>
<organism evidence="3 4">
    <name type="scientific">Butyribacter intestini</name>
    <dbReference type="NCBI Taxonomy" id="1703332"/>
    <lineage>
        <taxon>Bacteria</taxon>
        <taxon>Bacillati</taxon>
        <taxon>Bacillota</taxon>
        <taxon>Clostridia</taxon>
        <taxon>Lachnospirales</taxon>
        <taxon>Lachnospiraceae</taxon>
        <taxon>Butyribacter</taxon>
    </lineage>
</organism>
<dbReference type="PANTHER" id="PTHR40448">
    <property type="entry name" value="TWO-COMPONENT SENSOR HISTIDINE KINASE"/>
    <property type="match status" value="1"/>
</dbReference>
<accession>A0AAW3JST3</accession>
<sequence length="430" mass="49351">MDKIWYILTYLIVNALDLGVTAKYMNFFLGKLKVQKNRAGITYILCYIIGSLQYILFPIPLVNGITSFIILYFIADCYEKKLNRIMSTVVLVFMFPLMCELVLGLIIDGGNRNMTQNGYFGETYQLICLSIMQILLCCVVTSFKNVNSKLQLPIGFNISIILVILLIYCMELMIYMSKDVSQNIKIISVFLSLFILMLIMYMYDLMSGSYINSIHTKMMERENIYSAKQAEVLRKNSDSIRKIRHDMNNHLYVLESLIDEDGENVEAKKYIEQMIGKINQAKMYCDSGNVQLDSIVNYKLSEAAEKDINIELITKLPEIIEADMGDMVTVLGNILDNAIEAAQIPDKDRYIKLDIKYKSGAMFITLKNSYDGRINAKNGVLKTIKSNKIEHGIGLNSVQEVVQKYNGEVEMEYDDREFCIMIVLYMNNYC</sequence>
<dbReference type="SUPFAM" id="SSF55874">
    <property type="entry name" value="ATPase domain of HSP90 chaperone/DNA topoisomerase II/histidine kinase"/>
    <property type="match status" value="1"/>
</dbReference>
<evidence type="ECO:0000313" key="3">
    <source>
        <dbReference type="EMBL" id="KQC85928.1"/>
    </source>
</evidence>
<dbReference type="AlphaFoldDB" id="A0AAW3JST3"/>
<name>A0AAW3JST3_9FIRM</name>
<feature type="transmembrane region" description="Helical" evidence="1">
    <location>
        <begin position="6"/>
        <end position="29"/>
    </location>
</feature>